<evidence type="ECO:0000313" key="5">
    <source>
        <dbReference type="Proteomes" id="UP001139971"/>
    </source>
</evidence>
<feature type="domain" description="GGDEF" evidence="3">
    <location>
        <begin position="602"/>
        <end position="735"/>
    </location>
</feature>
<organism evidence="4 5">
    <name type="scientific">Tahibacter soli</name>
    <dbReference type="NCBI Taxonomy" id="2983605"/>
    <lineage>
        <taxon>Bacteria</taxon>
        <taxon>Pseudomonadati</taxon>
        <taxon>Pseudomonadota</taxon>
        <taxon>Gammaproteobacteria</taxon>
        <taxon>Lysobacterales</taxon>
        <taxon>Rhodanobacteraceae</taxon>
        <taxon>Tahibacter</taxon>
    </lineage>
</organism>
<keyword evidence="5" id="KW-1185">Reference proteome</keyword>
<dbReference type="SMART" id="SM00065">
    <property type="entry name" value="GAF"/>
    <property type="match status" value="2"/>
</dbReference>
<dbReference type="AlphaFoldDB" id="A0A9X3YIB2"/>
<dbReference type="CDD" id="cd01948">
    <property type="entry name" value="EAL"/>
    <property type="match status" value="1"/>
</dbReference>
<evidence type="ECO:0000259" key="3">
    <source>
        <dbReference type="PROSITE" id="PS50887"/>
    </source>
</evidence>
<dbReference type="RefSeq" id="WP_263543665.1">
    <property type="nucleotide sequence ID" value="NZ_JAOVZO020000001.1"/>
</dbReference>
<dbReference type="Pfam" id="PF13185">
    <property type="entry name" value="GAF_2"/>
    <property type="match status" value="1"/>
</dbReference>
<dbReference type="CDD" id="cd01949">
    <property type="entry name" value="GGDEF"/>
    <property type="match status" value="1"/>
</dbReference>
<evidence type="ECO:0000256" key="1">
    <source>
        <dbReference type="SAM" id="Coils"/>
    </source>
</evidence>
<dbReference type="PANTHER" id="PTHR33121">
    <property type="entry name" value="CYCLIC DI-GMP PHOSPHODIESTERASE PDEF"/>
    <property type="match status" value="1"/>
</dbReference>
<comment type="caution">
    <text evidence="4">The sequence shown here is derived from an EMBL/GenBank/DDBJ whole genome shotgun (WGS) entry which is preliminary data.</text>
</comment>
<proteinExistence type="predicted"/>
<dbReference type="SUPFAM" id="SSF55073">
    <property type="entry name" value="Nucleotide cyclase"/>
    <property type="match status" value="1"/>
</dbReference>
<accession>A0A9X3YIB2</accession>
<dbReference type="InterPro" id="IPR029787">
    <property type="entry name" value="Nucleotide_cyclase"/>
</dbReference>
<evidence type="ECO:0000259" key="2">
    <source>
        <dbReference type="PROSITE" id="PS50883"/>
    </source>
</evidence>
<dbReference type="SUPFAM" id="SSF141868">
    <property type="entry name" value="EAL domain-like"/>
    <property type="match status" value="1"/>
</dbReference>
<protein>
    <submittedName>
        <fullName evidence="4">EAL domain-containing protein</fullName>
    </submittedName>
</protein>
<evidence type="ECO:0000313" key="4">
    <source>
        <dbReference type="EMBL" id="MDC8011313.1"/>
    </source>
</evidence>
<dbReference type="Proteomes" id="UP001139971">
    <property type="component" value="Unassembled WGS sequence"/>
</dbReference>
<dbReference type="Gene3D" id="3.30.70.270">
    <property type="match status" value="1"/>
</dbReference>
<dbReference type="Gene3D" id="3.30.450.40">
    <property type="match status" value="2"/>
</dbReference>
<dbReference type="Pfam" id="PF00563">
    <property type="entry name" value="EAL"/>
    <property type="match status" value="1"/>
</dbReference>
<sequence>MSIPKPPSAGASLRQLPANRADLVDAALKRLLQAVGWDDVGHAGVALCGALLGDGQFRLVDSAAAAVLMAGHVNARQDALTAPSVLAPPIVLVEPAAYGVRVLQPLGNPGATTGLLDARVGAEAWSSPDWQENWARCVMLLDAKLVSVRAADSLQRAVDRLERAERLQRALFAIADQANTDREMPEVMAALHRIVGSLMYAENFYIALYEPKTRTLRFPYFVDIADQDVPSPQREFSLDELHRSMTWHLVVGGRALRGPPGALAAQVDGKIVEVGPECVDWLGVPLLRAGSVVGGIVVQSYKDSERFSEQDQALLTYVAQHILTALERRRVHEELERRVEERTDALREANRVLQQQVLERQRGERLQAALFRIAELANTTDSLDEFYAAVHRVVGGLLNARNFYIALASDDRGELGFPYSVDEFDHERKARKPGRGLTEYVLNHGTALLVDRDGIERLRMSGDVVSFGSQSVCWLGVPLICADKPVGVLAVQSYSEDYRYTARDQELLTFVSYHIANALERKRSAESLKHAYAELEQRVAERTGELAAANRDLREQIAYRESIERQLKHETLHDSLTGLPNRTLFLERLELALDRYRRDAQRPFAVLFLDLDRFKIINDSVGHLVGDDLLYEVGGRIAGCLNPGDVAARLGGDEFAILLHDVPQPDTAMAFAARIIDALNAPIRLGPKEVFTSTSIGIALASSRYAKAEELLRDADVAMYRAKAEGRHRYALFDERLHQEALRLLEVENDLRRAVARGELEPYFQPIVRLSDRGIVGYEALVRWRHPERGVLLPAEFLGVAEEGGLAEQIDWQMFERVCAIAPALTAQGGFVSINLTARHFRLSELDRELFAILDRNGVLPSRIRIEVTERALLENPAQVKQILVNLRRRGVSVALDDFGTGYSSLSYLHQYPLQALKIDRSFVAELKPREDASSSAVVRAILALAGSLGMQVIAEGIETETQHEALEVLGCEFGQGFLFGRPQPAEHWLAGG</sequence>
<reference evidence="4" key="1">
    <citation type="submission" date="2023-02" db="EMBL/GenBank/DDBJ databases">
        <title>Tahibacter soli sp. nov. isolated from soil.</title>
        <authorList>
            <person name="Baek J.H."/>
            <person name="Lee J.K."/>
            <person name="Choi D.G."/>
            <person name="Jeon C.O."/>
        </authorList>
    </citation>
    <scope>NUCLEOTIDE SEQUENCE</scope>
    <source>
        <strain evidence="4">BL</strain>
    </source>
</reference>
<keyword evidence="1" id="KW-0175">Coiled coil</keyword>
<dbReference type="InterPro" id="IPR001633">
    <property type="entry name" value="EAL_dom"/>
</dbReference>
<dbReference type="EMBL" id="JAOVZO020000001">
    <property type="protein sequence ID" value="MDC8011313.1"/>
    <property type="molecule type" value="Genomic_DNA"/>
</dbReference>
<name>A0A9X3YIB2_9GAMM</name>
<dbReference type="InterPro" id="IPR043128">
    <property type="entry name" value="Rev_trsase/Diguanyl_cyclase"/>
</dbReference>
<dbReference type="SUPFAM" id="SSF55781">
    <property type="entry name" value="GAF domain-like"/>
    <property type="match status" value="2"/>
</dbReference>
<dbReference type="InterPro" id="IPR050706">
    <property type="entry name" value="Cyclic-di-GMP_PDE-like"/>
</dbReference>
<dbReference type="InterPro" id="IPR003018">
    <property type="entry name" value="GAF"/>
</dbReference>
<dbReference type="InterPro" id="IPR029016">
    <property type="entry name" value="GAF-like_dom_sf"/>
</dbReference>
<feature type="domain" description="EAL" evidence="2">
    <location>
        <begin position="744"/>
        <end position="993"/>
    </location>
</feature>
<gene>
    <name evidence="4" type="ORF">OD750_001995</name>
</gene>
<dbReference type="GO" id="GO:0071111">
    <property type="term" value="F:cyclic-guanylate-specific phosphodiesterase activity"/>
    <property type="evidence" value="ECO:0007669"/>
    <property type="project" value="InterPro"/>
</dbReference>
<dbReference type="SMART" id="SM00052">
    <property type="entry name" value="EAL"/>
    <property type="match status" value="1"/>
</dbReference>
<dbReference type="InterPro" id="IPR000160">
    <property type="entry name" value="GGDEF_dom"/>
</dbReference>
<dbReference type="PROSITE" id="PS50883">
    <property type="entry name" value="EAL"/>
    <property type="match status" value="1"/>
</dbReference>
<dbReference type="PROSITE" id="PS50887">
    <property type="entry name" value="GGDEF"/>
    <property type="match status" value="1"/>
</dbReference>
<dbReference type="NCBIfam" id="TIGR00254">
    <property type="entry name" value="GGDEF"/>
    <property type="match status" value="1"/>
</dbReference>
<dbReference type="InterPro" id="IPR035919">
    <property type="entry name" value="EAL_sf"/>
</dbReference>
<dbReference type="PANTHER" id="PTHR33121:SF70">
    <property type="entry name" value="SIGNALING PROTEIN YKOW"/>
    <property type="match status" value="1"/>
</dbReference>
<dbReference type="SMART" id="SM00267">
    <property type="entry name" value="GGDEF"/>
    <property type="match status" value="1"/>
</dbReference>
<dbReference type="Gene3D" id="3.20.20.450">
    <property type="entry name" value="EAL domain"/>
    <property type="match status" value="1"/>
</dbReference>
<feature type="coiled-coil region" evidence="1">
    <location>
        <begin position="525"/>
        <end position="552"/>
    </location>
</feature>
<dbReference type="Pfam" id="PF00990">
    <property type="entry name" value="GGDEF"/>
    <property type="match status" value="1"/>
</dbReference>